<name>A0A0M0G436_9BACI</name>
<dbReference type="PATRIC" id="fig|189381.12.peg.2161"/>
<dbReference type="InterPro" id="IPR007627">
    <property type="entry name" value="RNA_pol_sigma70_r2"/>
</dbReference>
<dbReference type="Proteomes" id="UP000037405">
    <property type="component" value="Unassembled WGS sequence"/>
</dbReference>
<reference evidence="3" key="1">
    <citation type="submission" date="2015-07" db="EMBL/GenBank/DDBJ databases">
        <title>Fjat-14235 jcm11544.</title>
        <authorList>
            <person name="Liu B."/>
            <person name="Wang J."/>
            <person name="Zhu Y."/>
            <person name="Liu G."/>
            <person name="Chen Q."/>
            <person name="Chen Z."/>
            <person name="Lan J."/>
            <person name="Che J."/>
            <person name="Ge C."/>
            <person name="Shi H."/>
            <person name="Pan Z."/>
            <person name="Liu X."/>
        </authorList>
    </citation>
    <scope>NUCLEOTIDE SEQUENCE [LARGE SCALE GENOMIC DNA]</scope>
    <source>
        <strain evidence="3">JCM 11544</strain>
    </source>
</reference>
<dbReference type="GO" id="GO:0006352">
    <property type="term" value="P:DNA-templated transcription initiation"/>
    <property type="evidence" value="ECO:0007669"/>
    <property type="project" value="InterPro"/>
</dbReference>
<dbReference type="AlphaFoldDB" id="A0A0M0G436"/>
<dbReference type="EMBL" id="LGUE01000004">
    <property type="protein sequence ID" value="KON84528.1"/>
    <property type="molecule type" value="Genomic_DNA"/>
</dbReference>
<evidence type="ECO:0000259" key="1">
    <source>
        <dbReference type="Pfam" id="PF04542"/>
    </source>
</evidence>
<dbReference type="SUPFAM" id="SSF88946">
    <property type="entry name" value="Sigma2 domain of RNA polymerase sigma factors"/>
    <property type="match status" value="1"/>
</dbReference>
<dbReference type="RefSeq" id="WP_053428126.1">
    <property type="nucleotide sequence ID" value="NZ_LGUE01000004.1"/>
</dbReference>
<evidence type="ECO:0000313" key="2">
    <source>
        <dbReference type="EMBL" id="KON84528.1"/>
    </source>
</evidence>
<proteinExistence type="predicted"/>
<accession>A0A0M0G436</accession>
<protein>
    <recommendedName>
        <fullName evidence="1">RNA polymerase sigma-70 region 2 domain-containing protein</fullName>
    </recommendedName>
</protein>
<keyword evidence="3" id="KW-1185">Reference proteome</keyword>
<dbReference type="GO" id="GO:0003700">
    <property type="term" value="F:DNA-binding transcription factor activity"/>
    <property type="evidence" value="ECO:0007669"/>
    <property type="project" value="InterPro"/>
</dbReference>
<gene>
    <name evidence="2" type="ORF">AF331_10760</name>
</gene>
<sequence>MEWSGKMNADLESLGSPLRDLEREFKEKIEPYRSDLWRYCRTLTLSPWDAEDLVQDTLLRAFSLLPSSISLSNLKPIYSGLQRIVGSIRGGSRNGSR</sequence>
<dbReference type="Pfam" id="PF04542">
    <property type="entry name" value="Sigma70_r2"/>
    <property type="match status" value="1"/>
</dbReference>
<dbReference type="Gene3D" id="1.10.1740.10">
    <property type="match status" value="1"/>
</dbReference>
<dbReference type="InterPro" id="IPR013325">
    <property type="entry name" value="RNA_pol_sigma_r2"/>
</dbReference>
<organism evidence="2 3">
    <name type="scientific">Rossellomorea marisflavi</name>
    <dbReference type="NCBI Taxonomy" id="189381"/>
    <lineage>
        <taxon>Bacteria</taxon>
        <taxon>Bacillati</taxon>
        <taxon>Bacillota</taxon>
        <taxon>Bacilli</taxon>
        <taxon>Bacillales</taxon>
        <taxon>Bacillaceae</taxon>
        <taxon>Rossellomorea</taxon>
    </lineage>
</organism>
<evidence type="ECO:0000313" key="3">
    <source>
        <dbReference type="Proteomes" id="UP000037405"/>
    </source>
</evidence>
<feature type="domain" description="RNA polymerase sigma-70 region 2" evidence="1">
    <location>
        <begin position="29"/>
        <end position="64"/>
    </location>
</feature>
<comment type="caution">
    <text evidence="2">The sequence shown here is derived from an EMBL/GenBank/DDBJ whole genome shotgun (WGS) entry which is preliminary data.</text>
</comment>